<dbReference type="EMBL" id="FZOU01000002">
    <property type="protein sequence ID" value="SNS77926.1"/>
    <property type="molecule type" value="Genomic_DNA"/>
</dbReference>
<dbReference type="AlphaFoldDB" id="A0A239H914"/>
<dbReference type="Proteomes" id="UP000198356">
    <property type="component" value="Unassembled WGS sequence"/>
</dbReference>
<evidence type="ECO:0000313" key="1">
    <source>
        <dbReference type="EMBL" id="SNS77926.1"/>
    </source>
</evidence>
<organism evidence="1 2">
    <name type="scientific">Granulicella rosea</name>
    <dbReference type="NCBI Taxonomy" id="474952"/>
    <lineage>
        <taxon>Bacteria</taxon>
        <taxon>Pseudomonadati</taxon>
        <taxon>Acidobacteriota</taxon>
        <taxon>Terriglobia</taxon>
        <taxon>Terriglobales</taxon>
        <taxon>Acidobacteriaceae</taxon>
        <taxon>Granulicella</taxon>
    </lineage>
</organism>
<proteinExistence type="predicted"/>
<gene>
    <name evidence="1" type="ORF">SAMN05421770_102290</name>
</gene>
<evidence type="ECO:0000313" key="2">
    <source>
        <dbReference type="Proteomes" id="UP000198356"/>
    </source>
</evidence>
<name>A0A239H914_9BACT</name>
<protein>
    <submittedName>
        <fullName evidence="1">Uncharacterized protein</fullName>
    </submittedName>
</protein>
<accession>A0A239H914</accession>
<keyword evidence="2" id="KW-1185">Reference proteome</keyword>
<reference evidence="1 2" key="1">
    <citation type="submission" date="2017-06" db="EMBL/GenBank/DDBJ databases">
        <authorList>
            <person name="Kim H.J."/>
            <person name="Triplett B.A."/>
        </authorList>
    </citation>
    <scope>NUCLEOTIDE SEQUENCE [LARGE SCALE GENOMIC DNA]</scope>
    <source>
        <strain evidence="1 2">DSM 18704</strain>
    </source>
</reference>
<sequence length="151" mass="16581">MDPSHSIGFKTTNVAGAAFSYGAAKARIKAQFRDAKSPYQLRDSSLAMCLVGLLDSGRDLTLARFQEEKDRRELPMASMRLWTGINSQMDPKVVIPIQVDKKGDKVYLLTSKEPLPLGEYILFTIIPDVAAMVKANQGTSLGGYDFGNHAK</sequence>